<comment type="cofactor">
    <cofactor evidence="3">
        <name>Zn(2+)</name>
        <dbReference type="ChEBI" id="CHEBI:29105"/>
    </cofactor>
    <text evidence="3">Binds 2 Zn(2+) ions per subunit.</text>
</comment>
<dbReference type="InterPro" id="IPR010158">
    <property type="entry name" value="Amidase_Cbmase"/>
</dbReference>
<feature type="binding site" evidence="3">
    <location>
        <position position="390"/>
    </location>
    <ligand>
        <name>Zn(2+)</name>
        <dbReference type="ChEBI" id="CHEBI:29105"/>
        <label>2</label>
    </ligand>
</feature>
<dbReference type="Gene3D" id="3.40.630.10">
    <property type="entry name" value="Zn peptidases"/>
    <property type="match status" value="1"/>
</dbReference>
<dbReference type="InterPro" id="IPR002933">
    <property type="entry name" value="Peptidase_M20"/>
</dbReference>
<comment type="caution">
    <text evidence="5">The sequence shown here is derived from an EMBL/GenBank/DDBJ whole genome shotgun (WGS) entry which is preliminary data.</text>
</comment>
<keyword evidence="3" id="KW-0862">Zinc</keyword>
<dbReference type="NCBIfam" id="TIGR01879">
    <property type="entry name" value="hydantase"/>
    <property type="match status" value="1"/>
</dbReference>
<dbReference type="RefSeq" id="WP_132122649.1">
    <property type="nucleotide sequence ID" value="NZ_SLWS01000008.1"/>
</dbReference>
<protein>
    <submittedName>
        <fullName evidence="5">N-carbamoyl-L-amino-acid hydrolase</fullName>
    </submittedName>
</protein>
<sequence>MSTNVDPTTSIDAGRLLRRIAELAAIGADRLGGVTRPGFGAADRAAIQYLRDTVRADRLHSTVDPAGNLIIRGGARSGDRPVLLMGSHIDTVVNGGRLDGSYGVLAAIEVLTTITTSGPPTRCEPVVVAFANEEGALFQQPFWGSLAIAGGLADTTVPAVGVEDHSLSDALRLAGGDPADIQGAAWPPGTIESYLELHIEQGPVLERTGARIGIVDRIVGRTVFDVEIHGTAGHAGTTPMSMRRDGLATAAHVILAVQRIAAERCLCRVATVGHISVAPNNTNVVPGRVRLTVEIRDTTTESLLVAEAEVRREIKEISERTTVPISVTVTTRVDPRSTDDRLRALIGDAADALDLPSVVLPSGAGHDAQIIAAVAPIAMIFVPSVGGVSHVPEEHTADEDLVAGAQVLLHTVLRH</sequence>
<dbReference type="Proteomes" id="UP000295680">
    <property type="component" value="Unassembled WGS sequence"/>
</dbReference>
<dbReference type="InterPro" id="IPR036264">
    <property type="entry name" value="Bact_exopeptidase_dim_dom"/>
</dbReference>
<evidence type="ECO:0000259" key="4">
    <source>
        <dbReference type="Pfam" id="PF07687"/>
    </source>
</evidence>
<dbReference type="InterPro" id="IPR011650">
    <property type="entry name" value="Peptidase_M20_dimer"/>
</dbReference>
<evidence type="ECO:0000313" key="5">
    <source>
        <dbReference type="EMBL" id="TCO54858.1"/>
    </source>
</evidence>
<dbReference type="PANTHER" id="PTHR32494:SF5">
    <property type="entry name" value="ALLANTOATE AMIDOHYDROLASE"/>
    <property type="match status" value="1"/>
</dbReference>
<dbReference type="PIRSF" id="PIRSF001235">
    <property type="entry name" value="Amidase_carbamoylase"/>
    <property type="match status" value="1"/>
</dbReference>
<dbReference type="SUPFAM" id="SSF55031">
    <property type="entry name" value="Bacterial exopeptidase dimerisation domain"/>
    <property type="match status" value="1"/>
</dbReference>
<organism evidence="5 6">
    <name type="scientific">Actinocrispum wychmicini</name>
    <dbReference type="NCBI Taxonomy" id="1213861"/>
    <lineage>
        <taxon>Bacteria</taxon>
        <taxon>Bacillati</taxon>
        <taxon>Actinomycetota</taxon>
        <taxon>Actinomycetes</taxon>
        <taxon>Pseudonocardiales</taxon>
        <taxon>Pseudonocardiaceae</taxon>
        <taxon>Actinocrispum</taxon>
    </lineage>
</organism>
<dbReference type="AlphaFoldDB" id="A0A4R2JDJ4"/>
<keyword evidence="6" id="KW-1185">Reference proteome</keyword>
<feature type="binding site" evidence="3">
    <location>
        <position position="99"/>
    </location>
    <ligand>
        <name>Zn(2+)</name>
        <dbReference type="ChEBI" id="CHEBI:29105"/>
        <label>2</label>
    </ligand>
</feature>
<evidence type="ECO:0000256" key="3">
    <source>
        <dbReference type="PIRSR" id="PIRSR001235-1"/>
    </source>
</evidence>
<accession>A0A4R2JDJ4</accession>
<keyword evidence="3" id="KW-0479">Metal-binding</keyword>
<proteinExistence type="inferred from homology"/>
<feature type="binding site" evidence="3">
    <location>
        <position position="99"/>
    </location>
    <ligand>
        <name>Zn(2+)</name>
        <dbReference type="ChEBI" id="CHEBI:29105"/>
        <label>1</label>
    </ligand>
</feature>
<feature type="binding site" evidence="3">
    <location>
        <position position="88"/>
    </location>
    <ligand>
        <name>Zn(2+)</name>
        <dbReference type="ChEBI" id="CHEBI:29105"/>
        <label>1</label>
    </ligand>
</feature>
<feature type="binding site" evidence="3">
    <location>
        <position position="198"/>
    </location>
    <ligand>
        <name>Zn(2+)</name>
        <dbReference type="ChEBI" id="CHEBI:29105"/>
        <label>1</label>
    </ligand>
</feature>
<dbReference type="OrthoDB" id="9808195at2"/>
<dbReference type="SUPFAM" id="SSF53187">
    <property type="entry name" value="Zn-dependent exopeptidases"/>
    <property type="match status" value="1"/>
</dbReference>
<keyword evidence="2 5" id="KW-0378">Hydrolase</keyword>
<dbReference type="CDD" id="cd03884">
    <property type="entry name" value="M20_bAS"/>
    <property type="match status" value="1"/>
</dbReference>
<dbReference type="Pfam" id="PF07687">
    <property type="entry name" value="M20_dimer"/>
    <property type="match status" value="1"/>
</dbReference>
<feature type="binding site" evidence="3">
    <location>
        <position position="134"/>
    </location>
    <ligand>
        <name>Zn(2+)</name>
        <dbReference type="ChEBI" id="CHEBI:29105"/>
        <label>2</label>
    </ligand>
</feature>
<name>A0A4R2JDJ4_9PSEU</name>
<dbReference type="PANTHER" id="PTHR32494">
    <property type="entry name" value="ALLANTOATE DEIMINASE-RELATED"/>
    <property type="match status" value="1"/>
</dbReference>
<reference evidence="5 6" key="1">
    <citation type="submission" date="2019-03" db="EMBL/GenBank/DDBJ databases">
        <title>Genomic Encyclopedia of Type Strains, Phase IV (KMG-IV): sequencing the most valuable type-strain genomes for metagenomic binning, comparative biology and taxonomic classification.</title>
        <authorList>
            <person name="Goeker M."/>
        </authorList>
    </citation>
    <scope>NUCLEOTIDE SEQUENCE [LARGE SCALE GENOMIC DNA]</scope>
    <source>
        <strain evidence="5 6">DSM 45934</strain>
    </source>
</reference>
<dbReference type="Gene3D" id="3.30.70.360">
    <property type="match status" value="1"/>
</dbReference>
<dbReference type="EMBL" id="SLWS01000008">
    <property type="protein sequence ID" value="TCO54858.1"/>
    <property type="molecule type" value="Genomic_DNA"/>
</dbReference>
<dbReference type="Pfam" id="PF01546">
    <property type="entry name" value="Peptidase_M20"/>
    <property type="match status" value="1"/>
</dbReference>
<dbReference type="GO" id="GO:0046872">
    <property type="term" value="F:metal ion binding"/>
    <property type="evidence" value="ECO:0007669"/>
    <property type="project" value="UniProtKB-KW"/>
</dbReference>
<dbReference type="GO" id="GO:0016813">
    <property type="term" value="F:hydrolase activity, acting on carbon-nitrogen (but not peptide) bonds, in linear amidines"/>
    <property type="evidence" value="ECO:0007669"/>
    <property type="project" value="InterPro"/>
</dbReference>
<gene>
    <name evidence="5" type="ORF">EV192_108146</name>
</gene>
<evidence type="ECO:0000256" key="1">
    <source>
        <dbReference type="ARBA" id="ARBA00006153"/>
    </source>
</evidence>
<evidence type="ECO:0000256" key="2">
    <source>
        <dbReference type="ARBA" id="ARBA00022801"/>
    </source>
</evidence>
<feature type="domain" description="Peptidase M20 dimerisation" evidence="4">
    <location>
        <begin position="224"/>
        <end position="320"/>
    </location>
</feature>
<comment type="similarity">
    <text evidence="1">Belongs to the peptidase M20 family.</text>
</comment>
<evidence type="ECO:0000313" key="6">
    <source>
        <dbReference type="Proteomes" id="UP000295680"/>
    </source>
</evidence>